<evidence type="ECO:0000313" key="1">
    <source>
        <dbReference type="EMBL" id="KAJ2970830.1"/>
    </source>
</evidence>
<protein>
    <submittedName>
        <fullName evidence="1">Uncharacterized protein</fullName>
    </submittedName>
</protein>
<dbReference type="Proteomes" id="UP001144978">
    <property type="component" value="Unassembled WGS sequence"/>
</dbReference>
<accession>A0ACC1MV14</accession>
<evidence type="ECO:0000313" key="2">
    <source>
        <dbReference type="Proteomes" id="UP001144978"/>
    </source>
</evidence>
<name>A0ACC1MV14_9APHY</name>
<organism evidence="1 2">
    <name type="scientific">Trametes sanguinea</name>
    <dbReference type="NCBI Taxonomy" id="158606"/>
    <lineage>
        <taxon>Eukaryota</taxon>
        <taxon>Fungi</taxon>
        <taxon>Dikarya</taxon>
        <taxon>Basidiomycota</taxon>
        <taxon>Agaricomycotina</taxon>
        <taxon>Agaricomycetes</taxon>
        <taxon>Polyporales</taxon>
        <taxon>Polyporaceae</taxon>
        <taxon>Trametes</taxon>
    </lineage>
</organism>
<gene>
    <name evidence="1" type="ORF">NUW54_g12643</name>
</gene>
<sequence>MVEWDKMRGAFNILTVDSRPPPSALAIAFFASWDSLLWHSLASVPSMASGLSKDEQETLRLLVQHVSRASYEPNLKDDDLAGRVGLQLKELNKIMATLEGHKLVRIYRQNELKEGAQRSVGRQYFYIDYQSFCNVVKWRMAEMRRRIDQGLRNDFDSKGYICPQCHKSFQALEVDRLFNLATGTFNCDICNAEVIENENAENVIGSQDRMQRFNRQMRFILEGLRKTEGMVLPAFDVALWIKNHLAEQERAKAAARDGAHWAPPTGVRPTAEYAAPSTSPTPLPAEPLADLRPALRFFSRAARTASTVCHE</sequence>
<keyword evidence="2" id="KW-1185">Reference proteome</keyword>
<reference evidence="1" key="1">
    <citation type="submission" date="2022-08" db="EMBL/GenBank/DDBJ databases">
        <title>Genome Sequence of Pycnoporus sanguineus.</title>
        <authorList>
            <person name="Buettner E."/>
        </authorList>
    </citation>
    <scope>NUCLEOTIDE SEQUENCE</scope>
    <source>
        <strain evidence="1">CG-C14</strain>
    </source>
</reference>
<comment type="caution">
    <text evidence="1">The sequence shown here is derived from an EMBL/GenBank/DDBJ whole genome shotgun (WGS) entry which is preliminary data.</text>
</comment>
<dbReference type="EMBL" id="JANSHE010005470">
    <property type="protein sequence ID" value="KAJ2970830.1"/>
    <property type="molecule type" value="Genomic_DNA"/>
</dbReference>
<proteinExistence type="predicted"/>